<evidence type="ECO:0000256" key="1">
    <source>
        <dbReference type="SAM" id="SignalP"/>
    </source>
</evidence>
<dbReference type="AlphaFoldDB" id="A0A016V176"/>
<keyword evidence="3" id="KW-1185">Reference proteome</keyword>
<proteinExistence type="predicted"/>
<dbReference type="EMBL" id="JARK01001358">
    <property type="protein sequence ID" value="EYC20483.1"/>
    <property type="molecule type" value="Genomic_DNA"/>
</dbReference>
<feature type="chain" id="PRO_5001489519" description="Secreted protein" evidence="1">
    <location>
        <begin position="22"/>
        <end position="74"/>
    </location>
</feature>
<protein>
    <recommendedName>
        <fullName evidence="4">Secreted protein</fullName>
    </recommendedName>
</protein>
<evidence type="ECO:0008006" key="4">
    <source>
        <dbReference type="Google" id="ProtNLM"/>
    </source>
</evidence>
<evidence type="ECO:0000313" key="2">
    <source>
        <dbReference type="EMBL" id="EYC20483.1"/>
    </source>
</evidence>
<organism evidence="2 3">
    <name type="scientific">Ancylostoma ceylanicum</name>
    <dbReference type="NCBI Taxonomy" id="53326"/>
    <lineage>
        <taxon>Eukaryota</taxon>
        <taxon>Metazoa</taxon>
        <taxon>Ecdysozoa</taxon>
        <taxon>Nematoda</taxon>
        <taxon>Chromadorea</taxon>
        <taxon>Rhabditida</taxon>
        <taxon>Rhabditina</taxon>
        <taxon>Rhabditomorpha</taxon>
        <taxon>Strongyloidea</taxon>
        <taxon>Ancylostomatidae</taxon>
        <taxon>Ancylostomatinae</taxon>
        <taxon>Ancylostoma</taxon>
    </lineage>
</organism>
<feature type="signal peptide" evidence="1">
    <location>
        <begin position="1"/>
        <end position="21"/>
    </location>
</feature>
<accession>A0A016V176</accession>
<sequence length="74" mass="8546">MRYSVCWVVLAAFSIALPTSARIENSSLDYMIALRANRNCFFSPIGCVFFSNGSNGIEMSRPRRHRHRHITKRQ</sequence>
<reference evidence="3" key="1">
    <citation type="journal article" date="2015" name="Nat. Genet.">
        <title>The genome and transcriptome of the zoonotic hookworm Ancylostoma ceylanicum identify infection-specific gene families.</title>
        <authorList>
            <person name="Schwarz E.M."/>
            <person name="Hu Y."/>
            <person name="Antoshechkin I."/>
            <person name="Miller M.M."/>
            <person name="Sternberg P.W."/>
            <person name="Aroian R.V."/>
        </authorList>
    </citation>
    <scope>NUCLEOTIDE SEQUENCE</scope>
    <source>
        <strain evidence="3">HY135</strain>
    </source>
</reference>
<keyword evidence="1" id="KW-0732">Signal</keyword>
<evidence type="ECO:0000313" key="3">
    <source>
        <dbReference type="Proteomes" id="UP000024635"/>
    </source>
</evidence>
<name>A0A016V176_9BILA</name>
<dbReference type="OrthoDB" id="5832334at2759"/>
<dbReference type="Proteomes" id="UP000024635">
    <property type="component" value="Unassembled WGS sequence"/>
</dbReference>
<gene>
    <name evidence="2" type="primary">Acey_s0022.g652</name>
    <name evidence="2" type="ORF">Y032_0022g652</name>
</gene>
<comment type="caution">
    <text evidence="2">The sequence shown here is derived from an EMBL/GenBank/DDBJ whole genome shotgun (WGS) entry which is preliminary data.</text>
</comment>